<protein>
    <recommendedName>
        <fullName evidence="4">Major facilitator superfamily (MFS) profile domain-containing protein</fullName>
    </recommendedName>
</protein>
<name>A0A2M8KM19_9BACT</name>
<evidence type="ECO:0008006" key="4">
    <source>
        <dbReference type="Google" id="ProtNLM"/>
    </source>
</evidence>
<dbReference type="SUPFAM" id="SSF103473">
    <property type="entry name" value="MFS general substrate transporter"/>
    <property type="match status" value="1"/>
</dbReference>
<feature type="transmembrane region" description="Helical" evidence="1">
    <location>
        <begin position="351"/>
        <end position="370"/>
    </location>
</feature>
<feature type="transmembrane region" description="Helical" evidence="1">
    <location>
        <begin position="376"/>
        <end position="395"/>
    </location>
</feature>
<keyword evidence="1" id="KW-0472">Membrane</keyword>
<gene>
    <name evidence="2" type="ORF">COU86_01560</name>
</gene>
<feature type="transmembrane region" description="Helical" evidence="1">
    <location>
        <begin position="248"/>
        <end position="268"/>
    </location>
</feature>
<reference evidence="3" key="1">
    <citation type="submission" date="2017-09" db="EMBL/GenBank/DDBJ databases">
        <title>Depth-based differentiation of microbial function through sediment-hosted aquifers and enrichment of novel symbionts in the deep terrestrial subsurface.</title>
        <authorList>
            <person name="Probst A.J."/>
            <person name="Ladd B."/>
            <person name="Jarett J.K."/>
            <person name="Geller-Mcgrath D.E."/>
            <person name="Sieber C.M.K."/>
            <person name="Emerson J.B."/>
            <person name="Anantharaman K."/>
            <person name="Thomas B.C."/>
            <person name="Malmstrom R."/>
            <person name="Stieglmeier M."/>
            <person name="Klingl A."/>
            <person name="Woyke T."/>
            <person name="Ryan C.M."/>
            <person name="Banfield J.F."/>
        </authorList>
    </citation>
    <scope>NUCLEOTIDE SEQUENCE [LARGE SCALE GENOMIC DNA]</scope>
</reference>
<feature type="transmembrane region" description="Helical" evidence="1">
    <location>
        <begin position="84"/>
        <end position="104"/>
    </location>
</feature>
<keyword evidence="1" id="KW-0812">Transmembrane</keyword>
<dbReference type="EMBL" id="PFEB01000023">
    <property type="protein sequence ID" value="PJE60940.1"/>
    <property type="molecule type" value="Genomic_DNA"/>
</dbReference>
<comment type="caution">
    <text evidence="2">The sequence shown here is derived from an EMBL/GenBank/DDBJ whole genome shotgun (WGS) entry which is preliminary data.</text>
</comment>
<dbReference type="AlphaFoldDB" id="A0A2M8KM19"/>
<accession>A0A2M8KM19</accession>
<feature type="transmembrane region" description="Helical" evidence="1">
    <location>
        <begin position="149"/>
        <end position="171"/>
    </location>
</feature>
<evidence type="ECO:0000256" key="1">
    <source>
        <dbReference type="SAM" id="Phobius"/>
    </source>
</evidence>
<feature type="transmembrane region" description="Helical" evidence="1">
    <location>
        <begin position="110"/>
        <end position="128"/>
    </location>
</feature>
<feature type="transmembrane region" description="Helical" evidence="1">
    <location>
        <begin position="52"/>
        <end position="72"/>
    </location>
</feature>
<feature type="transmembrane region" description="Helical" evidence="1">
    <location>
        <begin position="305"/>
        <end position="330"/>
    </location>
</feature>
<sequence length="403" mass="46211">MVKNIIQREMSHFFALSKKAQRLLISYFFYGLANPLVFTFINAYIFRQRVNILNFIIYYFGFFVGIPLMFYINGLLLAKRIKIVILYFLGTILMGISPLIVVFYPHINFFHYFILGFIAGLGTGFHWANRSYFNQKETQSHNRGYFLSLNFSSDTITSVIISFLAGWLIVLGFRYQALMIIGFLFLLICGSLMIGVPYETPKIKKFIINIISPEWWGVRFIQFGNGLVEGITFFFIALLILSKLGNEGALGTLSALMSLISAAGIYIYGRKVRVHHQLPTYLYTVIVGVILSLFLALFFNKLGVTVYVLLDGVVLSFLWLTVGPITMNVIDRQTIQEKGGKYVYIVDAETFLNIGRILSLTICLLLTLFFNQNMALRFSPILLNFLLLVMLLFSFKKLKSWEF</sequence>
<dbReference type="InterPro" id="IPR011701">
    <property type="entry name" value="MFS"/>
</dbReference>
<evidence type="ECO:0000313" key="2">
    <source>
        <dbReference type="EMBL" id="PJE60940.1"/>
    </source>
</evidence>
<proteinExistence type="predicted"/>
<evidence type="ECO:0000313" key="3">
    <source>
        <dbReference type="Proteomes" id="UP000231434"/>
    </source>
</evidence>
<keyword evidence="1" id="KW-1133">Transmembrane helix</keyword>
<dbReference type="Proteomes" id="UP000231434">
    <property type="component" value="Unassembled WGS sequence"/>
</dbReference>
<dbReference type="Pfam" id="PF07690">
    <property type="entry name" value="MFS_1"/>
    <property type="match status" value="1"/>
</dbReference>
<dbReference type="InterPro" id="IPR036259">
    <property type="entry name" value="MFS_trans_sf"/>
</dbReference>
<feature type="transmembrane region" description="Helical" evidence="1">
    <location>
        <begin position="280"/>
        <end position="299"/>
    </location>
</feature>
<organism evidence="2 3">
    <name type="scientific">Candidatus Roizmanbacteria bacterium CG10_big_fil_rev_8_21_14_0_10_36_26</name>
    <dbReference type="NCBI Taxonomy" id="1974851"/>
    <lineage>
        <taxon>Bacteria</taxon>
        <taxon>Candidatus Roizmaniibacteriota</taxon>
    </lineage>
</organism>
<dbReference type="Gene3D" id="1.20.1250.20">
    <property type="entry name" value="MFS general substrate transporter like domains"/>
    <property type="match status" value="2"/>
</dbReference>
<feature type="transmembrane region" description="Helical" evidence="1">
    <location>
        <begin position="27"/>
        <end position="46"/>
    </location>
</feature>
<dbReference type="GO" id="GO:0022857">
    <property type="term" value="F:transmembrane transporter activity"/>
    <property type="evidence" value="ECO:0007669"/>
    <property type="project" value="InterPro"/>
</dbReference>
<feature type="transmembrane region" description="Helical" evidence="1">
    <location>
        <begin position="177"/>
        <end position="199"/>
    </location>
</feature>
<feature type="transmembrane region" description="Helical" evidence="1">
    <location>
        <begin position="220"/>
        <end position="242"/>
    </location>
</feature>